<gene>
    <name evidence="1" type="ORF">CUR37_08050</name>
    <name evidence="2" type="ORF">LAS9267_00077</name>
    <name evidence="3" type="ORF">QBD03_04140</name>
</gene>
<dbReference type="EMBL" id="MKGH01000040">
    <property type="protein sequence ID" value="PKX76891.1"/>
    <property type="molecule type" value="Genomic_DNA"/>
</dbReference>
<sequence>MTTKTIPAVSYVVQVNQLLERFVVFETVFFECTQTCRNIILGRCTVGETLATLDHYVDQNLTVLRAFVTQVAAVQPPTAFVTINQQLITALEHYVDATETMVHSFEGPSKEVYAQVLAARHDQETQREQINTVLHAISMVSFSTADMA</sequence>
<dbReference type="AlphaFoldDB" id="A0A1W6D6Q5"/>
<evidence type="ECO:0000313" key="2">
    <source>
        <dbReference type="EMBL" id="SPE18431.1"/>
    </source>
</evidence>
<reference evidence="2 5" key="2">
    <citation type="submission" date="2018-02" db="EMBL/GenBank/DDBJ databases">
        <authorList>
            <person name="Rodrigo-Torres L."/>
            <person name="Arahal R. D."/>
            <person name="Lucena T."/>
        </authorList>
    </citation>
    <scope>NUCLEOTIDE SEQUENCE [LARGE SCALE GENOMIC DNA]</scope>
    <source>
        <strain evidence="2 5">CECT 9267</strain>
    </source>
</reference>
<evidence type="ECO:0000313" key="4">
    <source>
        <dbReference type="Proteomes" id="UP000234349"/>
    </source>
</evidence>
<reference evidence="1 4" key="1">
    <citation type="submission" date="2016-09" db="EMBL/GenBank/DDBJ databases">
        <authorList>
            <person name="Inglin R.C."/>
        </authorList>
    </citation>
    <scope>NUCLEOTIDE SEQUENCE [LARGE SCALE GENOMIC DNA]</scope>
    <source>
        <strain evidence="1 4">RI-517</strain>
    </source>
</reference>
<organism evidence="2 5">
    <name type="scientific">Latilactobacillus sakei</name>
    <name type="common">Lactobacillus sakei</name>
    <dbReference type="NCBI Taxonomy" id="1599"/>
    <lineage>
        <taxon>Bacteria</taxon>
        <taxon>Bacillati</taxon>
        <taxon>Bacillota</taxon>
        <taxon>Bacilli</taxon>
        <taxon>Lactobacillales</taxon>
        <taxon>Lactobacillaceae</taxon>
        <taxon>Latilactobacillus</taxon>
    </lineage>
</organism>
<dbReference type="RefSeq" id="WP_011374438.1">
    <property type="nucleotide sequence ID" value="NZ_BJLN01000007.1"/>
</dbReference>
<evidence type="ECO:0000313" key="5">
    <source>
        <dbReference type="Proteomes" id="UP000239650"/>
    </source>
</evidence>
<dbReference type="Proteomes" id="UP001179858">
    <property type="component" value="Chromosome"/>
</dbReference>
<evidence type="ECO:0000313" key="1">
    <source>
        <dbReference type="EMBL" id="PKX76891.1"/>
    </source>
</evidence>
<dbReference type="EMBL" id="OKRC01000001">
    <property type="protein sequence ID" value="SPE18431.1"/>
    <property type="molecule type" value="Genomic_DNA"/>
</dbReference>
<protein>
    <submittedName>
        <fullName evidence="2">Uncharacterized protein</fullName>
    </submittedName>
</protein>
<accession>A0A1W6D6Q5</accession>
<reference evidence="3" key="3">
    <citation type="submission" date="2023-04" db="EMBL/GenBank/DDBJ databases">
        <title>Novel strain of Lactilactobacillus sakei and use thereof.</title>
        <authorList>
            <person name="Kim S.Y."/>
        </authorList>
    </citation>
    <scope>NUCLEOTIDE SEQUENCE</scope>
    <source>
        <strain evidence="3">HUP1</strain>
    </source>
</reference>
<name>A0A1W6D6Q5_LATSK</name>
<proteinExistence type="predicted"/>
<dbReference type="Proteomes" id="UP000234349">
    <property type="component" value="Unassembled WGS sequence"/>
</dbReference>
<dbReference type="Proteomes" id="UP000239650">
    <property type="component" value="Unassembled WGS sequence"/>
</dbReference>
<dbReference type="EMBL" id="CP122959">
    <property type="protein sequence ID" value="WGI19906.1"/>
    <property type="molecule type" value="Genomic_DNA"/>
</dbReference>
<dbReference type="GeneID" id="57133594"/>
<evidence type="ECO:0000313" key="3">
    <source>
        <dbReference type="EMBL" id="WGI19906.1"/>
    </source>
</evidence>